<dbReference type="InterPro" id="IPR041698">
    <property type="entry name" value="Methyltransf_25"/>
</dbReference>
<evidence type="ECO:0000313" key="3">
    <source>
        <dbReference type="Proteomes" id="UP000015520"/>
    </source>
</evidence>
<sequence>MFLEPIDFAKMYKEHKQKSVFKRKSSDEWDKKSKEMAPRMQKSHYVEDFISKMEIDKDDVVLDVGCGPGTLAIPLAKKVKRVIAIDFSRKMLDELESFAEAEGITNITTYHMGWDDDWSEIEAVDIVVASRSIEVLDIEAALLKISNLARKACYVSYMAGGSFVDMKILDYIDKTIVTKPDFWYLPIILYKEGYLPKVDYIPTSSGSVRYTDEDEFVKSLIWSLGSLNEVQQQKAREYYELYIKDAPGAPKDSVWAFVSWNCDIKRG</sequence>
<dbReference type="AlphaFoldDB" id="T0L2A2"/>
<keyword evidence="3" id="KW-1185">Reference proteome</keyword>
<dbReference type="SUPFAM" id="SSF53335">
    <property type="entry name" value="S-adenosyl-L-methionine-dependent methyltransferases"/>
    <property type="match status" value="1"/>
</dbReference>
<proteinExistence type="predicted"/>
<dbReference type="CDD" id="cd02440">
    <property type="entry name" value="AdoMet_MTases"/>
    <property type="match status" value="1"/>
</dbReference>
<protein>
    <recommendedName>
        <fullName evidence="1">Methyltransferase domain-containing protein</fullName>
    </recommendedName>
</protein>
<dbReference type="OrthoDB" id="9781225at2"/>
<dbReference type="PATRIC" id="fig|1172190.3.peg.972"/>
<dbReference type="RefSeq" id="WP_021287266.1">
    <property type="nucleotide sequence ID" value="NZ_AUPZ01000005.1"/>
</dbReference>
<dbReference type="PANTHER" id="PTHR43667">
    <property type="entry name" value="CYCLOPROPANE-FATTY-ACYL-PHOSPHOLIPID SYNTHASE"/>
    <property type="match status" value="1"/>
</dbReference>
<dbReference type="InterPro" id="IPR050723">
    <property type="entry name" value="CFA/CMAS"/>
</dbReference>
<gene>
    <name evidence="2" type="ORF">M947_04975</name>
</gene>
<reference evidence="2 3" key="1">
    <citation type="submission" date="2013-07" db="EMBL/GenBank/DDBJ databases">
        <title>Sulfurimonas hongkongensis AST-10 Genome Sequencing.</title>
        <authorList>
            <person name="Cai L."/>
            <person name="Zhang T."/>
        </authorList>
    </citation>
    <scope>NUCLEOTIDE SEQUENCE [LARGE SCALE GENOMIC DNA]</scope>
    <source>
        <strain evidence="2 3">AST-10</strain>
    </source>
</reference>
<dbReference type="Proteomes" id="UP000015520">
    <property type="component" value="Unassembled WGS sequence"/>
</dbReference>
<organism evidence="2 3">
    <name type="scientific">Sulfurimonas hongkongensis</name>
    <dbReference type="NCBI Taxonomy" id="1172190"/>
    <lineage>
        <taxon>Bacteria</taxon>
        <taxon>Pseudomonadati</taxon>
        <taxon>Campylobacterota</taxon>
        <taxon>Epsilonproteobacteria</taxon>
        <taxon>Campylobacterales</taxon>
        <taxon>Sulfurimonadaceae</taxon>
        <taxon>Sulfurimonas</taxon>
    </lineage>
</organism>
<accession>T0L2A2</accession>
<evidence type="ECO:0000259" key="1">
    <source>
        <dbReference type="Pfam" id="PF13649"/>
    </source>
</evidence>
<dbReference type="PANTHER" id="PTHR43667:SF2">
    <property type="entry name" value="FATTY ACID C-METHYL TRANSFERASE"/>
    <property type="match status" value="1"/>
</dbReference>
<evidence type="ECO:0000313" key="2">
    <source>
        <dbReference type="EMBL" id="EQB39938.1"/>
    </source>
</evidence>
<dbReference type="Pfam" id="PF13649">
    <property type="entry name" value="Methyltransf_25"/>
    <property type="match status" value="1"/>
</dbReference>
<dbReference type="InterPro" id="IPR029063">
    <property type="entry name" value="SAM-dependent_MTases_sf"/>
</dbReference>
<dbReference type="eggNOG" id="COG2265">
    <property type="taxonomic scope" value="Bacteria"/>
</dbReference>
<dbReference type="Gene3D" id="3.40.50.150">
    <property type="entry name" value="Vaccinia Virus protein VP39"/>
    <property type="match status" value="1"/>
</dbReference>
<dbReference type="EMBL" id="AUPZ01000005">
    <property type="protein sequence ID" value="EQB39938.1"/>
    <property type="molecule type" value="Genomic_DNA"/>
</dbReference>
<dbReference type="STRING" id="1172190.M947_04975"/>
<comment type="caution">
    <text evidence="2">The sequence shown here is derived from an EMBL/GenBank/DDBJ whole genome shotgun (WGS) entry which is preliminary data.</text>
</comment>
<feature type="domain" description="Methyltransferase" evidence="1">
    <location>
        <begin position="61"/>
        <end position="147"/>
    </location>
</feature>
<name>T0L2A2_9BACT</name>